<evidence type="ECO:0000313" key="3">
    <source>
        <dbReference type="Proteomes" id="UP000789595"/>
    </source>
</evidence>
<sequence>MALQPFMDAPADEAPPYKLVDILPMAYPKGQAPVCEMTGLPAKIKCETEHITLFYNNRETAEESWHGIMGKIAPLLGPLRSPPNVIGSEEDRRKREYTLDLSKKALVDLCGQEADKFLVAGRFELALPGAQQEMKFLTELYGDGAVELVAAYLRMAEANVGLARYQQAEQFLSMANWSILKNPDASNALRSKLHRNFGKVYAARGKLDEALDELAKDIYCSSLASGPEHVDASPGYFHAASVFYAQHRIEHALAFYDKVVDAWYKFLVQCRSDPDVGRDVGEAARREAVDMLRRVLATRAKLLGDAHVATGEAKYALGLLHLFNGTDLNEARELVKDAAQTYSKHLGPDHEKTKDVVDVLQRIPAETPMESAPDTAAAVAPSTAGHSLPSTAGNLGRTPDDFASAFPFPADMKRAATQSPIPLPPTGGRQRSSGFDPMTPSSAGLAAS</sequence>
<dbReference type="InterPro" id="IPR053248">
    <property type="entry name" value="Zinc_finger_MYND_domain"/>
</dbReference>
<dbReference type="Gene3D" id="1.25.40.10">
    <property type="entry name" value="Tetratricopeptide repeat domain"/>
    <property type="match status" value="2"/>
</dbReference>
<evidence type="ECO:0000256" key="1">
    <source>
        <dbReference type="SAM" id="MobiDB-lite"/>
    </source>
</evidence>
<dbReference type="AlphaFoldDB" id="A0A8J2WXE0"/>
<evidence type="ECO:0000313" key="2">
    <source>
        <dbReference type="EMBL" id="CAH0369685.1"/>
    </source>
</evidence>
<dbReference type="InterPro" id="IPR011990">
    <property type="entry name" value="TPR-like_helical_dom_sf"/>
</dbReference>
<gene>
    <name evidence="2" type="ORF">PECAL_2P28170</name>
</gene>
<reference evidence="2" key="1">
    <citation type="submission" date="2021-11" db="EMBL/GenBank/DDBJ databases">
        <authorList>
            <consortium name="Genoscope - CEA"/>
            <person name="William W."/>
        </authorList>
    </citation>
    <scope>NUCLEOTIDE SEQUENCE</scope>
</reference>
<feature type="region of interest" description="Disordered" evidence="1">
    <location>
        <begin position="366"/>
        <end position="448"/>
    </location>
</feature>
<dbReference type="EMBL" id="CAKKNE010000002">
    <property type="protein sequence ID" value="CAH0369685.1"/>
    <property type="molecule type" value="Genomic_DNA"/>
</dbReference>
<name>A0A8J2WXE0_9STRA</name>
<protein>
    <recommendedName>
        <fullName evidence="4">MalT-like TPR region domain-containing protein</fullName>
    </recommendedName>
</protein>
<keyword evidence="3" id="KW-1185">Reference proteome</keyword>
<dbReference type="OrthoDB" id="674604at2759"/>
<dbReference type="PANTHER" id="PTHR46533">
    <property type="entry name" value="ZINC FINGER MYND DOMAIN-CONTAINING PROTEIN 12"/>
    <property type="match status" value="1"/>
</dbReference>
<dbReference type="PANTHER" id="PTHR46533:SF1">
    <property type="entry name" value="ZINC FINGER MYND DOMAIN-CONTAINING PROTEIN 12"/>
    <property type="match status" value="1"/>
</dbReference>
<organism evidence="2 3">
    <name type="scientific">Pelagomonas calceolata</name>
    <dbReference type="NCBI Taxonomy" id="35677"/>
    <lineage>
        <taxon>Eukaryota</taxon>
        <taxon>Sar</taxon>
        <taxon>Stramenopiles</taxon>
        <taxon>Ochrophyta</taxon>
        <taxon>Pelagophyceae</taxon>
        <taxon>Pelagomonadales</taxon>
        <taxon>Pelagomonadaceae</taxon>
        <taxon>Pelagomonas</taxon>
    </lineage>
</organism>
<accession>A0A8J2WXE0</accession>
<evidence type="ECO:0008006" key="4">
    <source>
        <dbReference type="Google" id="ProtNLM"/>
    </source>
</evidence>
<comment type="caution">
    <text evidence="2">The sequence shown here is derived from an EMBL/GenBank/DDBJ whole genome shotgun (WGS) entry which is preliminary data.</text>
</comment>
<feature type="compositionally biased region" description="Polar residues" evidence="1">
    <location>
        <begin position="384"/>
        <end position="393"/>
    </location>
</feature>
<dbReference type="SUPFAM" id="SSF48452">
    <property type="entry name" value="TPR-like"/>
    <property type="match status" value="2"/>
</dbReference>
<dbReference type="Proteomes" id="UP000789595">
    <property type="component" value="Unassembled WGS sequence"/>
</dbReference>
<dbReference type="Pfam" id="PF13374">
    <property type="entry name" value="TPR_10"/>
    <property type="match status" value="2"/>
</dbReference>
<proteinExistence type="predicted"/>